<dbReference type="Pfam" id="PF06211">
    <property type="entry name" value="BAMBI"/>
    <property type="match status" value="1"/>
</dbReference>
<accession>A0AAV4RMT7</accession>
<dbReference type="AlphaFoldDB" id="A0AAV4RMT7"/>
<sequence length="286" mass="32091">MGHVLLTKSPIFIISDRINRLSVPGVDRKPSFLPQFRNCSDAESPARGHCHSGIPPLRRGTFREKGWGHYFSSRPSVERSVNPSSNPLIGYRADPTLSKDVLFIHTSALIMGRQQRNTCMTIGKIGEIRCYCNQASCVSTGYMCKSRSFCFSDLESGLHGCLGRRKCLGLQCCTEDMCNYIHVDLSKHPWETSVSVSSEEDSPDISDQIALIESAIRREMNYKIGMILAPIVGLLILAVLIVFATRWLRQDMESRRRLSELRGNFGGHSLKDTLLPWNLEKNTAIV</sequence>
<dbReference type="SUPFAM" id="SSF57302">
    <property type="entry name" value="Snake toxin-like"/>
    <property type="match status" value="1"/>
</dbReference>
<keyword evidence="4" id="KW-1185">Reference proteome</keyword>
<reference evidence="3 4" key="1">
    <citation type="submission" date="2021-06" db="EMBL/GenBank/DDBJ databases">
        <title>Caerostris extrusa draft genome.</title>
        <authorList>
            <person name="Kono N."/>
            <person name="Arakawa K."/>
        </authorList>
    </citation>
    <scope>NUCLEOTIDE SEQUENCE [LARGE SCALE GENOMIC DNA]</scope>
</reference>
<organism evidence="3 4">
    <name type="scientific">Caerostris extrusa</name>
    <name type="common">Bark spider</name>
    <name type="synonym">Caerostris bankana</name>
    <dbReference type="NCBI Taxonomy" id="172846"/>
    <lineage>
        <taxon>Eukaryota</taxon>
        <taxon>Metazoa</taxon>
        <taxon>Ecdysozoa</taxon>
        <taxon>Arthropoda</taxon>
        <taxon>Chelicerata</taxon>
        <taxon>Arachnida</taxon>
        <taxon>Araneae</taxon>
        <taxon>Araneomorphae</taxon>
        <taxon>Entelegynae</taxon>
        <taxon>Araneoidea</taxon>
        <taxon>Araneidae</taxon>
        <taxon>Caerostris</taxon>
    </lineage>
</organism>
<dbReference type="InterPro" id="IPR045807">
    <property type="entry name" value="BAMBI_N"/>
</dbReference>
<dbReference type="InterPro" id="IPR045860">
    <property type="entry name" value="Snake_toxin-like_sf"/>
</dbReference>
<feature type="transmembrane region" description="Helical" evidence="1">
    <location>
        <begin position="224"/>
        <end position="248"/>
    </location>
</feature>
<evidence type="ECO:0000259" key="2">
    <source>
        <dbReference type="Pfam" id="PF06211"/>
    </source>
</evidence>
<gene>
    <name evidence="3" type="primary">BAMBI</name>
    <name evidence="3" type="ORF">CEXT_288751</name>
</gene>
<feature type="domain" description="BMP and activin membrane-bound inhibitor N-terminal" evidence="2">
    <location>
        <begin position="124"/>
        <end position="153"/>
    </location>
</feature>
<protein>
    <submittedName>
        <fullName evidence="3">BMP and activin membrane-bound inhibitor</fullName>
    </submittedName>
</protein>
<evidence type="ECO:0000313" key="3">
    <source>
        <dbReference type="EMBL" id="GIY22687.1"/>
    </source>
</evidence>
<evidence type="ECO:0000256" key="1">
    <source>
        <dbReference type="SAM" id="Phobius"/>
    </source>
</evidence>
<evidence type="ECO:0000313" key="4">
    <source>
        <dbReference type="Proteomes" id="UP001054945"/>
    </source>
</evidence>
<dbReference type="EMBL" id="BPLR01008183">
    <property type="protein sequence ID" value="GIY22687.1"/>
    <property type="molecule type" value="Genomic_DNA"/>
</dbReference>
<dbReference type="Proteomes" id="UP001054945">
    <property type="component" value="Unassembled WGS sequence"/>
</dbReference>
<keyword evidence="1" id="KW-0812">Transmembrane</keyword>
<proteinExistence type="predicted"/>
<comment type="caution">
    <text evidence="3">The sequence shown here is derived from an EMBL/GenBank/DDBJ whole genome shotgun (WGS) entry which is preliminary data.</text>
</comment>
<keyword evidence="1" id="KW-0472">Membrane</keyword>
<dbReference type="CDD" id="cd23576">
    <property type="entry name" value="TFP_LU_ECD_BAMBI"/>
    <property type="match status" value="1"/>
</dbReference>
<keyword evidence="1" id="KW-1133">Transmembrane helix</keyword>
<name>A0AAV4RMT7_CAEEX</name>